<dbReference type="GO" id="GO:0030154">
    <property type="term" value="P:cell differentiation"/>
    <property type="evidence" value="ECO:0007669"/>
    <property type="project" value="InterPro"/>
</dbReference>
<evidence type="ECO:0000313" key="3">
    <source>
        <dbReference type="EMBL" id="ELK26523.1"/>
    </source>
</evidence>
<organism evidence="3 4">
    <name type="scientific">Myotis davidii</name>
    <name type="common">David's myotis</name>
    <dbReference type="NCBI Taxonomy" id="225400"/>
    <lineage>
        <taxon>Eukaryota</taxon>
        <taxon>Metazoa</taxon>
        <taxon>Chordata</taxon>
        <taxon>Craniata</taxon>
        <taxon>Vertebrata</taxon>
        <taxon>Euteleostomi</taxon>
        <taxon>Mammalia</taxon>
        <taxon>Eutheria</taxon>
        <taxon>Laurasiatheria</taxon>
        <taxon>Chiroptera</taxon>
        <taxon>Yangochiroptera</taxon>
        <taxon>Vespertilionidae</taxon>
        <taxon>Myotis</taxon>
    </lineage>
</organism>
<feature type="region of interest" description="Disordered" evidence="2">
    <location>
        <begin position="85"/>
        <end position="104"/>
    </location>
</feature>
<dbReference type="PANTHER" id="PTHR14572">
    <property type="entry name" value="PANCREATIC PROGENITOR CELL DIFFERENTIATION AND PROLIFERATION FACTOR"/>
    <property type="match status" value="1"/>
</dbReference>
<evidence type="ECO:0000256" key="1">
    <source>
        <dbReference type="ARBA" id="ARBA00006609"/>
    </source>
</evidence>
<sequence length="104" mass="11043">TSPQASASLLVTRDYSLCRLGSTDSDSSCGSAACPGKPFPTTKARQRQWRASFFWGKSMPQCWSPPSTRNLPGLQEHITCDLAQEATGKQPGGQPCKATAGPPC</sequence>
<dbReference type="EMBL" id="KB110972">
    <property type="protein sequence ID" value="ELK26523.1"/>
    <property type="molecule type" value="Genomic_DNA"/>
</dbReference>
<dbReference type="Proteomes" id="UP000010556">
    <property type="component" value="Unassembled WGS sequence"/>
</dbReference>
<dbReference type="InterPro" id="IPR026754">
    <property type="entry name" value="PPDPF"/>
</dbReference>
<comment type="similarity">
    <text evidence="1">Belongs to the PPDPF family.</text>
</comment>
<evidence type="ECO:0000256" key="2">
    <source>
        <dbReference type="SAM" id="MobiDB-lite"/>
    </source>
</evidence>
<reference evidence="4" key="1">
    <citation type="journal article" date="2013" name="Science">
        <title>Comparative analysis of bat genomes provides insight into the evolution of flight and immunity.</title>
        <authorList>
            <person name="Zhang G."/>
            <person name="Cowled C."/>
            <person name="Shi Z."/>
            <person name="Huang Z."/>
            <person name="Bishop-Lilly K.A."/>
            <person name="Fang X."/>
            <person name="Wynne J.W."/>
            <person name="Xiong Z."/>
            <person name="Baker M.L."/>
            <person name="Zhao W."/>
            <person name="Tachedjian M."/>
            <person name="Zhu Y."/>
            <person name="Zhou P."/>
            <person name="Jiang X."/>
            <person name="Ng J."/>
            <person name="Yang L."/>
            <person name="Wu L."/>
            <person name="Xiao J."/>
            <person name="Feng Y."/>
            <person name="Chen Y."/>
            <person name="Sun X."/>
            <person name="Zhang Y."/>
            <person name="Marsh G.A."/>
            <person name="Crameri G."/>
            <person name="Broder C.C."/>
            <person name="Frey K.G."/>
            <person name="Wang L.F."/>
            <person name="Wang J."/>
        </authorList>
    </citation>
    <scope>NUCLEOTIDE SEQUENCE [LARGE SCALE GENOMIC DNA]</scope>
</reference>
<name>L5LLZ4_MYODS</name>
<feature type="non-terminal residue" evidence="3">
    <location>
        <position position="1"/>
    </location>
</feature>
<dbReference type="Pfam" id="PF15060">
    <property type="entry name" value="PPDFL"/>
    <property type="match status" value="1"/>
</dbReference>
<gene>
    <name evidence="3" type="ORF">MDA_GLEAN10011399</name>
</gene>
<dbReference type="AlphaFoldDB" id="L5LLZ4"/>
<keyword evidence="4" id="KW-1185">Reference proteome</keyword>
<evidence type="ECO:0000313" key="4">
    <source>
        <dbReference type="Proteomes" id="UP000010556"/>
    </source>
</evidence>
<protein>
    <submittedName>
        <fullName evidence="3">Pancreatic progenitor cell differentiation and proliferation factor</fullName>
    </submittedName>
</protein>
<accession>L5LLZ4</accession>
<proteinExistence type="inferred from homology"/>